<dbReference type="Gene3D" id="3.40.50.12780">
    <property type="entry name" value="N-terminal domain of ligase-like"/>
    <property type="match status" value="1"/>
</dbReference>
<evidence type="ECO:0000256" key="1">
    <source>
        <dbReference type="ARBA" id="ARBA00006432"/>
    </source>
</evidence>
<dbReference type="CDD" id="cd04433">
    <property type="entry name" value="AFD_class_I"/>
    <property type="match status" value="1"/>
</dbReference>
<evidence type="ECO:0000259" key="3">
    <source>
        <dbReference type="Pfam" id="PF13193"/>
    </source>
</evidence>
<proteinExistence type="inferred from homology"/>
<dbReference type="PROSITE" id="PS00455">
    <property type="entry name" value="AMP_BINDING"/>
    <property type="match status" value="1"/>
</dbReference>
<evidence type="ECO:0000259" key="2">
    <source>
        <dbReference type="Pfam" id="PF00501"/>
    </source>
</evidence>
<dbReference type="SUPFAM" id="SSF56801">
    <property type="entry name" value="Acetyl-CoA synthetase-like"/>
    <property type="match status" value="1"/>
</dbReference>
<reference evidence="4 5" key="1">
    <citation type="submission" date="2018-03" db="EMBL/GenBank/DDBJ databases">
        <title>Genome sequencing of Phreatobacter sp.</title>
        <authorList>
            <person name="Kim S.-J."/>
            <person name="Heo J."/>
            <person name="Kwon S.-W."/>
        </authorList>
    </citation>
    <scope>NUCLEOTIDE SEQUENCE [LARGE SCALE GENOMIC DNA]</scope>
    <source>
        <strain evidence="4 5">S-12</strain>
    </source>
</reference>
<dbReference type="Pfam" id="PF13193">
    <property type="entry name" value="AMP-binding_C"/>
    <property type="match status" value="1"/>
</dbReference>
<evidence type="ECO:0000313" key="4">
    <source>
        <dbReference type="EMBL" id="AVO45899.1"/>
    </source>
</evidence>
<accession>A0A2S0NCK2</accession>
<protein>
    <submittedName>
        <fullName evidence="4">AMP-dependent synthetase</fullName>
    </submittedName>
</protein>
<dbReference type="OrthoDB" id="7055148at2"/>
<dbReference type="KEGG" id="phr:C6569_12935"/>
<dbReference type="PANTHER" id="PTHR43201:SF8">
    <property type="entry name" value="ACYL-COA SYNTHETASE FAMILY MEMBER 3"/>
    <property type="match status" value="1"/>
</dbReference>
<dbReference type="PANTHER" id="PTHR43201">
    <property type="entry name" value="ACYL-COA SYNTHETASE"/>
    <property type="match status" value="1"/>
</dbReference>
<dbReference type="InterPro" id="IPR020845">
    <property type="entry name" value="AMP-binding_CS"/>
</dbReference>
<dbReference type="RefSeq" id="WP_106749240.1">
    <property type="nucleotide sequence ID" value="NZ_CP027668.1"/>
</dbReference>
<evidence type="ECO:0000313" key="5">
    <source>
        <dbReference type="Proteomes" id="UP000237889"/>
    </source>
</evidence>
<dbReference type="InterPro" id="IPR045851">
    <property type="entry name" value="AMP-bd_C_sf"/>
</dbReference>
<dbReference type="AlphaFoldDB" id="A0A2S0NCK2"/>
<dbReference type="Gene3D" id="3.30.300.30">
    <property type="match status" value="1"/>
</dbReference>
<dbReference type="GO" id="GO:0006631">
    <property type="term" value="P:fatty acid metabolic process"/>
    <property type="evidence" value="ECO:0007669"/>
    <property type="project" value="TreeGrafter"/>
</dbReference>
<feature type="domain" description="AMP-dependent synthetase/ligase" evidence="2">
    <location>
        <begin position="48"/>
        <end position="271"/>
    </location>
</feature>
<gene>
    <name evidence="4" type="ORF">C6569_12935</name>
</gene>
<sequence length="434" mass="46950">MTGLVDEILARQADPHRPFLVAAAGSLAFADIVAAKGPDLSAIQPGDVVALVGDFEPDSVATLLRLVDAGAVIVPLTRQTAADHPYFHDAAHVNVVIDGGAVTRRPQAGLDHPMLAELRARGHAGLVLFSSGTTGRPKAILHDFAPFLARFRTPREALVTMSFLMFDHIGGINTLLHTLFNNGLIVVPSKRTAEAVIAEIVAHGVELLPTTPTFLRMALMSGLLPRLSGSALRVVTYGTERMDEPTLSALCATLPAVDFRQTYGMSELGILRVKSEARDSLFMKVGGEGVETRVRPDGVLEIRAANRMIGYLNAPSPFSEDGWYDTRDVVETKGDLVRIVGRTSDVINVGGQKILPGEIERVALLHPSVDLASAWGGRNPITGEHIEVTVQLRPGESLTREDLMRHFRAHLPPGLHPHRVRFGEVAVGHRFKRL</sequence>
<dbReference type="InterPro" id="IPR042099">
    <property type="entry name" value="ANL_N_sf"/>
</dbReference>
<dbReference type="InterPro" id="IPR000873">
    <property type="entry name" value="AMP-dep_synth/lig_dom"/>
</dbReference>
<dbReference type="InterPro" id="IPR025110">
    <property type="entry name" value="AMP-bd_C"/>
</dbReference>
<dbReference type="Proteomes" id="UP000237889">
    <property type="component" value="Chromosome"/>
</dbReference>
<dbReference type="Pfam" id="PF00501">
    <property type="entry name" value="AMP-binding"/>
    <property type="match status" value="1"/>
</dbReference>
<comment type="similarity">
    <text evidence="1">Belongs to the ATP-dependent AMP-binding enzyme family.</text>
</comment>
<feature type="domain" description="AMP-binding enzyme C-terminal" evidence="3">
    <location>
        <begin position="358"/>
        <end position="422"/>
    </location>
</feature>
<organism evidence="4 5">
    <name type="scientific">Phreatobacter cathodiphilus</name>
    <dbReference type="NCBI Taxonomy" id="1868589"/>
    <lineage>
        <taxon>Bacteria</taxon>
        <taxon>Pseudomonadati</taxon>
        <taxon>Pseudomonadota</taxon>
        <taxon>Alphaproteobacteria</taxon>
        <taxon>Hyphomicrobiales</taxon>
        <taxon>Phreatobacteraceae</taxon>
        <taxon>Phreatobacter</taxon>
    </lineage>
</organism>
<keyword evidence="5" id="KW-1185">Reference proteome</keyword>
<name>A0A2S0NCK2_9HYPH</name>
<dbReference type="GO" id="GO:0031956">
    <property type="term" value="F:medium-chain fatty acid-CoA ligase activity"/>
    <property type="evidence" value="ECO:0007669"/>
    <property type="project" value="TreeGrafter"/>
</dbReference>
<dbReference type="EMBL" id="CP027668">
    <property type="protein sequence ID" value="AVO45899.1"/>
    <property type="molecule type" value="Genomic_DNA"/>
</dbReference>